<dbReference type="PANTHER" id="PTHR22789:SF0">
    <property type="entry name" value="3-OXO-TETRONATE 4-PHOSPHATE DECARBOXYLASE-RELATED"/>
    <property type="match status" value="1"/>
</dbReference>
<dbReference type="Pfam" id="PF00596">
    <property type="entry name" value="Aldolase_II"/>
    <property type="match status" value="1"/>
</dbReference>
<keyword evidence="10" id="KW-0862">Zinc</keyword>
<dbReference type="Gene3D" id="3.40.225.10">
    <property type="entry name" value="Class II aldolase/adducin N-terminal domain"/>
    <property type="match status" value="1"/>
</dbReference>
<evidence type="ECO:0000256" key="11">
    <source>
        <dbReference type="ARBA" id="ARBA00023239"/>
    </source>
</evidence>
<evidence type="ECO:0000256" key="9">
    <source>
        <dbReference type="ARBA" id="ARBA00022723"/>
    </source>
</evidence>
<evidence type="ECO:0000256" key="6">
    <source>
        <dbReference type="ARBA" id="ARBA00011881"/>
    </source>
</evidence>
<dbReference type="UniPathway" id="UPA00071"/>
<dbReference type="AlphaFoldDB" id="A9AAC6"/>
<dbReference type="GO" id="GO:0008738">
    <property type="term" value="F:L-fuculose-phosphate aldolase activity"/>
    <property type="evidence" value="ECO:0007669"/>
    <property type="project" value="UniProtKB-EC"/>
</dbReference>
<dbReference type="eggNOG" id="arCOG04226">
    <property type="taxonomic scope" value="Archaea"/>
</dbReference>
<comment type="subunit">
    <text evidence="6">Homotetramer.</text>
</comment>
<evidence type="ECO:0000256" key="2">
    <source>
        <dbReference type="ARBA" id="ARBA00001947"/>
    </source>
</evidence>
<evidence type="ECO:0000256" key="10">
    <source>
        <dbReference type="ARBA" id="ARBA00022833"/>
    </source>
</evidence>
<evidence type="ECO:0000256" key="8">
    <source>
        <dbReference type="ARBA" id="ARBA00020613"/>
    </source>
</evidence>
<dbReference type="InterPro" id="IPR050197">
    <property type="entry name" value="Aldolase_class_II_sugar_metab"/>
</dbReference>
<accession>A9AAC6</accession>
<dbReference type="SMART" id="SM01007">
    <property type="entry name" value="Aldolase_II"/>
    <property type="match status" value="1"/>
</dbReference>
<sequence>MDLTNFIKICHLLYNRKYVVGAGGNVSIRDGNLIYITPTGSILGFLNEEDICIVDIDGNIIKGKPTSELNMHLKTYQNKSYVNAIVHTHSMYCTAFSALDKKLELATPEAEIFIKKIAYVDYFPCGSLELAENVSVCSEDSIILKNHGIVTLGKDITEAYIKTEVLEEIAQLNYIMNNLNENHSKNFKKV</sequence>
<dbReference type="PANTHER" id="PTHR22789">
    <property type="entry name" value="FUCULOSE PHOSPHATE ALDOLASE"/>
    <property type="match status" value="1"/>
</dbReference>
<protein>
    <recommendedName>
        <fullName evidence="8">L-fuculose phosphate aldolase</fullName>
        <ecNumber evidence="7">4.1.2.17</ecNumber>
    </recommendedName>
    <alternativeName>
        <fullName evidence="12">L-fuculose-1-phosphate aldolase</fullName>
    </alternativeName>
</protein>
<comment type="pathway">
    <text evidence="4">Cofactor biosynthesis; coenzyme F420 biosynthesis.</text>
</comment>
<evidence type="ECO:0000256" key="4">
    <source>
        <dbReference type="ARBA" id="ARBA00005036"/>
    </source>
</evidence>
<evidence type="ECO:0000256" key="5">
    <source>
        <dbReference type="ARBA" id="ARBA00010037"/>
    </source>
</evidence>
<dbReference type="STRING" id="444158.MmarC6_1486"/>
<evidence type="ECO:0000259" key="13">
    <source>
        <dbReference type="SMART" id="SM01007"/>
    </source>
</evidence>
<comment type="similarity">
    <text evidence="5">Belongs to the aldolase class II family. AraD/FucA subfamily.</text>
</comment>
<dbReference type="InterPro" id="IPR036409">
    <property type="entry name" value="Aldolase_II/adducin_N_sf"/>
</dbReference>
<dbReference type="FunFam" id="3.40.225.10:FF:000008">
    <property type="entry name" value="Sugar aldolase"/>
    <property type="match status" value="1"/>
</dbReference>
<dbReference type="EC" id="4.1.2.17" evidence="7"/>
<proteinExistence type="inferred from homology"/>
<gene>
    <name evidence="14" type="ordered locus">MmarC6_1486</name>
</gene>
<evidence type="ECO:0000313" key="14">
    <source>
        <dbReference type="EMBL" id="ABX02299.1"/>
    </source>
</evidence>
<evidence type="ECO:0000256" key="7">
    <source>
        <dbReference type="ARBA" id="ARBA00013062"/>
    </source>
</evidence>
<reference evidence="14" key="1">
    <citation type="submission" date="2007-10" db="EMBL/GenBank/DDBJ databases">
        <title>Complete sequence of Methanococcus maripaludis C6.</title>
        <authorList>
            <consortium name="US DOE Joint Genome Institute"/>
            <person name="Copeland A."/>
            <person name="Lucas S."/>
            <person name="Lapidus A."/>
            <person name="Barry K."/>
            <person name="Glavina del Rio T."/>
            <person name="Dalin E."/>
            <person name="Tice H."/>
            <person name="Pitluck S."/>
            <person name="Clum A."/>
            <person name="Schmutz J."/>
            <person name="Larimer F."/>
            <person name="Land M."/>
            <person name="Hauser L."/>
            <person name="Kyrpides N."/>
            <person name="Mikhailova N."/>
            <person name="Sieprawska-Lupa M."/>
            <person name="Whitman W.B."/>
            <person name="Richardson P."/>
        </authorList>
    </citation>
    <scope>NUCLEOTIDE SEQUENCE [LARGE SCALE GENOMIC DNA]</scope>
    <source>
        <strain evidence="14">C6</strain>
    </source>
</reference>
<comment type="function">
    <text evidence="3">Involved in the biosynthesis of the coenzyme F420 which requires phospholactate produced via the aldol cleavage of L-fuculose 1-phosphate and the NAD(+)-dependent oxidation of (S)-lactaldehyde. Catalyzes the reversible cleavage of L-fuculose 1-phosphate (Fuc1P) to yield dihydroxyacetone phosphate (DHAP) and S-lactaldehyde.</text>
</comment>
<evidence type="ECO:0000256" key="3">
    <source>
        <dbReference type="ARBA" id="ARBA00003090"/>
    </source>
</evidence>
<dbReference type="GO" id="GO:0019323">
    <property type="term" value="P:pentose catabolic process"/>
    <property type="evidence" value="ECO:0007669"/>
    <property type="project" value="TreeGrafter"/>
</dbReference>
<feature type="domain" description="Class II aldolase/adducin N-terminal" evidence="13">
    <location>
        <begin position="4"/>
        <end position="174"/>
    </location>
</feature>
<dbReference type="GO" id="GO:0046872">
    <property type="term" value="F:metal ion binding"/>
    <property type="evidence" value="ECO:0007669"/>
    <property type="project" value="UniProtKB-KW"/>
</dbReference>
<name>A9AAC6_METM6</name>
<organism evidence="14">
    <name type="scientific">Methanococcus maripaludis (strain C6 / ATCC BAA-1332)</name>
    <dbReference type="NCBI Taxonomy" id="444158"/>
    <lineage>
        <taxon>Archaea</taxon>
        <taxon>Methanobacteriati</taxon>
        <taxon>Methanobacteriota</taxon>
        <taxon>Methanomada group</taxon>
        <taxon>Methanococci</taxon>
        <taxon>Methanococcales</taxon>
        <taxon>Methanococcaceae</taxon>
        <taxon>Methanococcus</taxon>
    </lineage>
</organism>
<dbReference type="PhylomeDB" id="A9AAC6"/>
<dbReference type="InterPro" id="IPR001303">
    <property type="entry name" value="Aldolase_II/adducin_N"/>
</dbReference>
<dbReference type="SUPFAM" id="SSF53639">
    <property type="entry name" value="AraD/HMP-PK domain-like"/>
    <property type="match status" value="1"/>
</dbReference>
<evidence type="ECO:0000256" key="12">
    <source>
        <dbReference type="ARBA" id="ARBA00030385"/>
    </source>
</evidence>
<dbReference type="NCBIfam" id="NF040649">
    <property type="entry name" value="FucA_Meth"/>
    <property type="match status" value="1"/>
</dbReference>
<keyword evidence="11" id="KW-0456">Lyase</keyword>
<dbReference type="EMBL" id="CP000867">
    <property type="protein sequence ID" value="ABX02299.1"/>
    <property type="molecule type" value="Genomic_DNA"/>
</dbReference>
<dbReference type="OrthoDB" id="18709at2157"/>
<dbReference type="HOGENOM" id="CLU_006033_3_4_2"/>
<comment type="catalytic activity">
    <reaction evidence="1">
        <text>L-fuculose 1-phosphate = (S)-lactaldehyde + dihydroxyacetone phosphate</text>
        <dbReference type="Rhea" id="RHEA:12933"/>
        <dbReference type="ChEBI" id="CHEBI:18041"/>
        <dbReference type="ChEBI" id="CHEBI:57642"/>
        <dbReference type="ChEBI" id="CHEBI:57846"/>
        <dbReference type="EC" id="4.1.2.17"/>
    </reaction>
</comment>
<evidence type="ECO:0000256" key="1">
    <source>
        <dbReference type="ARBA" id="ARBA00001277"/>
    </source>
</evidence>
<keyword evidence="9" id="KW-0479">Metal-binding</keyword>
<dbReference type="InterPro" id="IPR053406">
    <property type="entry name" value="Fuculose-P_aldolase"/>
</dbReference>
<dbReference type="KEGG" id="mmx:MmarC6_1486"/>
<comment type="cofactor">
    <cofactor evidence="2">
        <name>Zn(2+)</name>
        <dbReference type="ChEBI" id="CHEBI:29105"/>
    </cofactor>
</comment>
<dbReference type="GO" id="GO:0005829">
    <property type="term" value="C:cytosol"/>
    <property type="evidence" value="ECO:0007669"/>
    <property type="project" value="TreeGrafter"/>
</dbReference>